<dbReference type="Pfam" id="PF00535">
    <property type="entry name" value="Glycos_transf_2"/>
    <property type="match status" value="1"/>
</dbReference>
<dbReference type="GO" id="GO:0030246">
    <property type="term" value="F:carbohydrate binding"/>
    <property type="evidence" value="ECO:0007669"/>
    <property type="project" value="UniProtKB-KW"/>
</dbReference>
<dbReference type="SUPFAM" id="SSF53448">
    <property type="entry name" value="Nucleotide-diphospho-sugar transferases"/>
    <property type="match status" value="1"/>
</dbReference>
<feature type="domain" description="Ricin B lectin" evidence="7">
    <location>
        <begin position="458"/>
        <end position="568"/>
    </location>
</feature>
<evidence type="ECO:0000259" key="7">
    <source>
        <dbReference type="Pfam" id="PF00652"/>
    </source>
</evidence>
<dbReference type="InterPro" id="IPR001173">
    <property type="entry name" value="Glyco_trans_2-like"/>
</dbReference>
<dbReference type="OrthoDB" id="429263at2759"/>
<accession>A0A6J2T6L6</accession>
<evidence type="ECO:0000259" key="6">
    <source>
        <dbReference type="Pfam" id="PF00535"/>
    </source>
</evidence>
<feature type="transmembrane region" description="Helical" evidence="5">
    <location>
        <begin position="40"/>
        <end position="64"/>
    </location>
</feature>
<keyword evidence="3 5" id="KW-0333">Golgi apparatus</keyword>
<evidence type="ECO:0000313" key="9">
    <source>
        <dbReference type="RefSeq" id="XP_030371654.1"/>
    </source>
</evidence>
<dbReference type="EC" id="2.4.1.-" evidence="5"/>
<evidence type="ECO:0000313" key="8">
    <source>
        <dbReference type="Proteomes" id="UP000504634"/>
    </source>
</evidence>
<dbReference type="Proteomes" id="UP000504634">
    <property type="component" value="Unplaced"/>
</dbReference>
<evidence type="ECO:0000256" key="1">
    <source>
        <dbReference type="ARBA" id="ARBA00004323"/>
    </source>
</evidence>
<protein>
    <recommendedName>
        <fullName evidence="5">Polypeptide N-acetylgalactosaminyltransferase</fullName>
        <ecNumber evidence="5">2.4.1.-</ecNumber>
    </recommendedName>
    <alternativeName>
        <fullName evidence="5">Protein-UDP acetylgalactosaminyltransferase</fullName>
    </alternativeName>
</protein>
<evidence type="ECO:0000256" key="2">
    <source>
        <dbReference type="ARBA" id="ARBA00022734"/>
    </source>
</evidence>
<comment type="subcellular location">
    <subcellularLocation>
        <location evidence="1 5">Golgi apparatus membrane</location>
        <topology evidence="1 5">Single-pass type II membrane protein</topology>
    </subcellularLocation>
</comment>
<dbReference type="InterPro" id="IPR035992">
    <property type="entry name" value="Ricin_B-like_lectins"/>
</dbReference>
<dbReference type="InterPro" id="IPR000772">
    <property type="entry name" value="Ricin_B_lectin"/>
</dbReference>
<dbReference type="AlphaFoldDB" id="A0A6J2T6L6"/>
<keyword evidence="8" id="KW-1185">Reference proteome</keyword>
<dbReference type="Pfam" id="PF00652">
    <property type="entry name" value="Ricin_B_lectin"/>
    <property type="match status" value="1"/>
</dbReference>
<dbReference type="SUPFAM" id="SSF50370">
    <property type="entry name" value="Ricin B-like lectins"/>
    <property type="match status" value="1"/>
</dbReference>
<dbReference type="UniPathway" id="UPA00378"/>
<keyword evidence="2 5" id="KW-0430">Lectin</keyword>
<keyword evidence="5" id="KW-0464">Manganese</keyword>
<dbReference type="PANTHER" id="PTHR11675">
    <property type="entry name" value="N-ACETYLGALACTOSAMINYLTRANSFERASE"/>
    <property type="match status" value="1"/>
</dbReference>
<sequence>MTTQEPHSNATDINDSFSYSWKRGNDRQYARMGVGFQRRLRCTIVCIFSFVICQITILLVLVHFGGLEDVRARRLYPRDSYEWRNFIANTPARSDSFYQYNRARSDLLGELRQLPNTRADSCYKRSYAMPLAFRARVSVVISYHNEARSMLLRTIISLVRRTPAHYLHELIIIDDYSEDVSLLHELKSRMDNSNAPKLLFLRNMERMGMIWSRNKGASIASGHYLIFLDSHCEVNDGWLEPLLDRLTRNARLAVSPVLDRINPQTLTYVHGNARLKGGFDWSLHFHWLPRILKPKEPLERPYSSATFSGGIFMISRKWFLELQGFNQHLQIWGGESIEFAIKLWLCGGQIEIVPCSRIGHIFRRSHAFQFPAVLGDRDVNSAQATYLRNSKIIAEAWLDEYKYLFYALKPEAKHIPLNYSVDDLNHLKTVHHCASFDWYLRHVLKELKLENEGLKAMGTLRNDARCLHVEPSGIKTELLLQSCYQSGITTWFLRRENGHLQANTGLCLSVLLPTTLTLEPCAQKKPLQRWHRRSTLLVHSSTRLCLDNPRKNRVVLSGCRQNAPSQSFQFSLEMQTQT</sequence>
<dbReference type="RefSeq" id="XP_030371654.1">
    <property type="nucleotide sequence ID" value="XM_030515794.1"/>
</dbReference>
<organism evidence="8 9">
    <name type="scientific">Drosophila lebanonensis</name>
    <name type="common">Fruit fly</name>
    <name type="synonym">Scaptodrosophila lebanonensis</name>
    <dbReference type="NCBI Taxonomy" id="7225"/>
    <lineage>
        <taxon>Eukaryota</taxon>
        <taxon>Metazoa</taxon>
        <taxon>Ecdysozoa</taxon>
        <taxon>Arthropoda</taxon>
        <taxon>Hexapoda</taxon>
        <taxon>Insecta</taxon>
        <taxon>Pterygota</taxon>
        <taxon>Neoptera</taxon>
        <taxon>Endopterygota</taxon>
        <taxon>Diptera</taxon>
        <taxon>Brachycera</taxon>
        <taxon>Muscomorpha</taxon>
        <taxon>Ephydroidea</taxon>
        <taxon>Drosophilidae</taxon>
        <taxon>Scaptodrosophila</taxon>
    </lineage>
</organism>
<comment type="pathway">
    <text evidence="5">Protein modification; protein glycosylation.</text>
</comment>
<dbReference type="GO" id="GO:0004653">
    <property type="term" value="F:polypeptide N-acetylgalactosaminyltransferase activity"/>
    <property type="evidence" value="ECO:0007669"/>
    <property type="project" value="TreeGrafter"/>
</dbReference>
<dbReference type="PROSITE" id="PS50231">
    <property type="entry name" value="RICIN_B_LECTIN"/>
    <property type="match status" value="1"/>
</dbReference>
<dbReference type="GO" id="GO:0000139">
    <property type="term" value="C:Golgi membrane"/>
    <property type="evidence" value="ECO:0007669"/>
    <property type="project" value="UniProtKB-SubCell"/>
</dbReference>
<keyword evidence="5" id="KW-0328">Glycosyltransferase</keyword>
<evidence type="ECO:0000256" key="3">
    <source>
        <dbReference type="ARBA" id="ARBA00023034"/>
    </source>
</evidence>
<keyword evidence="5" id="KW-1133">Transmembrane helix</keyword>
<dbReference type="PANTHER" id="PTHR11675:SF128">
    <property type="entry name" value="POLYPEPTIDE N-ACETYLGALACTOSAMINYLTRANSFERASE 13-RELATED"/>
    <property type="match status" value="1"/>
</dbReference>
<dbReference type="Gene3D" id="3.90.550.10">
    <property type="entry name" value="Spore Coat Polysaccharide Biosynthesis Protein SpsA, Chain A"/>
    <property type="match status" value="1"/>
</dbReference>
<reference evidence="9" key="1">
    <citation type="submission" date="2025-08" db="UniProtKB">
        <authorList>
            <consortium name="RefSeq"/>
        </authorList>
    </citation>
    <scope>IDENTIFICATION</scope>
    <source>
        <strain evidence="9">11010-0011.00</strain>
        <tissue evidence="9">Whole body</tissue>
    </source>
</reference>
<dbReference type="GeneID" id="115621947"/>
<dbReference type="GO" id="GO:0006493">
    <property type="term" value="P:protein O-linked glycosylation"/>
    <property type="evidence" value="ECO:0007669"/>
    <property type="project" value="TreeGrafter"/>
</dbReference>
<evidence type="ECO:0000256" key="4">
    <source>
        <dbReference type="ARBA" id="ARBA00023157"/>
    </source>
</evidence>
<comment type="cofactor">
    <cofactor evidence="5">
        <name>Mn(2+)</name>
        <dbReference type="ChEBI" id="CHEBI:29035"/>
    </cofactor>
</comment>
<dbReference type="InterPro" id="IPR029044">
    <property type="entry name" value="Nucleotide-diphossugar_trans"/>
</dbReference>
<name>A0A6J2T6L6_DROLE</name>
<keyword evidence="5" id="KW-0472">Membrane</keyword>
<gene>
    <name evidence="9" type="primary">LOC115621947</name>
</gene>
<keyword evidence="4 5" id="KW-1015">Disulfide bond</keyword>
<keyword evidence="5" id="KW-0812">Transmembrane</keyword>
<proteinExistence type="inferred from homology"/>
<comment type="similarity">
    <text evidence="5">Belongs to the glycosyltransferase 2 family. GalNAc-T subfamily.</text>
</comment>
<evidence type="ECO:0000256" key="5">
    <source>
        <dbReference type="RuleBase" id="RU361242"/>
    </source>
</evidence>
<dbReference type="Gene3D" id="2.80.10.50">
    <property type="match status" value="1"/>
</dbReference>
<keyword evidence="5" id="KW-0808">Transferase</keyword>
<feature type="domain" description="Glycosyltransferase 2-like" evidence="6">
    <location>
        <begin position="138"/>
        <end position="320"/>
    </location>
</feature>